<dbReference type="Pfam" id="PF14192">
    <property type="entry name" value="DUF4314"/>
    <property type="match status" value="1"/>
</dbReference>
<evidence type="ECO:0000259" key="1">
    <source>
        <dbReference type="Pfam" id="PF14192"/>
    </source>
</evidence>
<sequence length="81" mass="9079">MKLPSKEKLEYLRSFYARGRIVVLGEMKDAQAPPPGTYGEIQGVDDAGNILVRWDNGSCLSLILDVDTFFIVKHRPEDIGK</sequence>
<reference evidence="2 3" key="1">
    <citation type="submission" date="2016-10" db="EMBL/GenBank/DDBJ databases">
        <authorList>
            <person name="de Groot N.N."/>
        </authorList>
    </citation>
    <scope>NUCLEOTIDE SEQUENCE [LARGE SCALE GENOMIC DNA]</scope>
    <source>
        <strain evidence="2 3">L14</strain>
    </source>
</reference>
<accession>A0A1I0V5K2</accession>
<gene>
    <name evidence="2" type="ORF">SAMN05216587_101271</name>
</gene>
<dbReference type="Proteomes" id="UP000183843">
    <property type="component" value="Unassembled WGS sequence"/>
</dbReference>
<dbReference type="RefSeq" id="WP_074811949.1">
    <property type="nucleotide sequence ID" value="NZ_FOJX01000001.1"/>
</dbReference>
<dbReference type="InterPro" id="IPR025463">
    <property type="entry name" value="DUF4314"/>
</dbReference>
<evidence type="ECO:0000313" key="3">
    <source>
        <dbReference type="Proteomes" id="UP000183843"/>
    </source>
</evidence>
<dbReference type="EMBL" id="FOJX01000001">
    <property type="protein sequence ID" value="SFA71350.1"/>
    <property type="molecule type" value="Genomic_DNA"/>
</dbReference>
<proteinExistence type="predicted"/>
<protein>
    <recommendedName>
        <fullName evidence="1">DUF4314 domain-containing protein</fullName>
    </recommendedName>
</protein>
<evidence type="ECO:0000313" key="2">
    <source>
        <dbReference type="EMBL" id="SFA71350.1"/>
    </source>
</evidence>
<dbReference type="AlphaFoldDB" id="A0A1I0V5K2"/>
<organism evidence="2 3">
    <name type="scientific">Selenomonas ruminantium</name>
    <dbReference type="NCBI Taxonomy" id="971"/>
    <lineage>
        <taxon>Bacteria</taxon>
        <taxon>Bacillati</taxon>
        <taxon>Bacillota</taxon>
        <taxon>Negativicutes</taxon>
        <taxon>Selenomonadales</taxon>
        <taxon>Selenomonadaceae</taxon>
        <taxon>Selenomonas</taxon>
    </lineage>
</organism>
<name>A0A1I0V5K2_SELRU</name>
<feature type="domain" description="DUF4314" evidence="1">
    <location>
        <begin position="6"/>
        <end position="69"/>
    </location>
</feature>